<dbReference type="GO" id="GO:0016592">
    <property type="term" value="C:mediator complex"/>
    <property type="evidence" value="ECO:0007669"/>
    <property type="project" value="InterPro"/>
</dbReference>
<dbReference type="GO" id="GO:0032968">
    <property type="term" value="P:positive regulation of transcription elongation by RNA polymerase II"/>
    <property type="evidence" value="ECO:0007669"/>
    <property type="project" value="EnsemblFungi"/>
</dbReference>
<dbReference type="GO" id="GO:0061629">
    <property type="term" value="F:RNA polymerase II-specific DNA-binding transcription factor binding"/>
    <property type="evidence" value="ECO:0007669"/>
    <property type="project" value="EnsemblFungi"/>
</dbReference>
<dbReference type="AlphaFoldDB" id="H2AZT1"/>
<feature type="compositionally biased region" description="Basic residues" evidence="1">
    <location>
        <begin position="186"/>
        <end position="195"/>
    </location>
</feature>
<dbReference type="eggNOG" id="ENOG502S3GT">
    <property type="taxonomic scope" value="Eukaryota"/>
</dbReference>
<evidence type="ECO:0000313" key="2">
    <source>
        <dbReference type="EMBL" id="CCF59881.1"/>
    </source>
</evidence>
<dbReference type="OrthoDB" id="4070475at2759"/>
<dbReference type="GO" id="GO:0003713">
    <property type="term" value="F:transcription coactivator activity"/>
    <property type="evidence" value="ECO:0007669"/>
    <property type="project" value="EnsemblFungi"/>
</dbReference>
<dbReference type="GO" id="GO:0000979">
    <property type="term" value="F:RNA polymerase II core promoter sequence-specific DNA binding"/>
    <property type="evidence" value="ECO:0007669"/>
    <property type="project" value="EnsemblFungi"/>
</dbReference>
<protein>
    <submittedName>
        <fullName evidence="2">Uncharacterized protein</fullName>
    </submittedName>
</protein>
<dbReference type="GO" id="GO:0070847">
    <property type="term" value="C:core mediator complex"/>
    <property type="evidence" value="ECO:0007669"/>
    <property type="project" value="EnsemblFungi"/>
</dbReference>
<dbReference type="GO" id="GO:0034605">
    <property type="term" value="P:cellular response to heat"/>
    <property type="evidence" value="ECO:0007669"/>
    <property type="project" value="EnsemblFungi"/>
</dbReference>
<name>H2AZT1_KAZAF</name>
<dbReference type="GO" id="GO:0000122">
    <property type="term" value="P:negative regulation of transcription by RNA polymerase II"/>
    <property type="evidence" value="ECO:0007669"/>
    <property type="project" value="EnsemblFungi"/>
</dbReference>
<dbReference type="Proteomes" id="UP000005220">
    <property type="component" value="Chromosome 9"/>
</dbReference>
<accession>H2AZT1</accession>
<dbReference type="InterPro" id="IPR020998">
    <property type="entry name" value="Med3"/>
</dbReference>
<dbReference type="GeneID" id="13883517"/>
<evidence type="ECO:0000256" key="1">
    <source>
        <dbReference type="SAM" id="MobiDB-lite"/>
    </source>
</evidence>
<dbReference type="KEGG" id="kaf:KAFR_0I01000"/>
<proteinExistence type="predicted"/>
<sequence length="312" mass="34162">MQTPLSISEVLTLTVKLEELETKFATNENSKQSVLDLVNETRSLILPIRLQLNEFISLMANIDKMTETSNIDKYNHIRKSLLTLQNNIQTLSQNFVKLNPLFNTIPEYSTKHNSREFKPLESLSNDPFAKGSPRTTSSGSANNTITSATSITTNANNKISAATPSSNINTPASSSQNITNTTPSIKKPRKPRQPRKSITQTNTANKASKTTTPSAPTPVAAPMQTPGTMNPALPVQNFNTKTPINLGSPNGPQFSPPPQQGQINFNDITPANILNMNQSRSIPNNNNNANNEMFGNLDLSNLDLNNLNMDFI</sequence>
<feature type="region of interest" description="Disordered" evidence="1">
    <location>
        <begin position="116"/>
        <end position="231"/>
    </location>
</feature>
<evidence type="ECO:0000313" key="3">
    <source>
        <dbReference type="Proteomes" id="UP000005220"/>
    </source>
</evidence>
<dbReference type="Pfam" id="PF11593">
    <property type="entry name" value="Med3"/>
    <property type="match status" value="1"/>
</dbReference>
<dbReference type="HOGENOM" id="CLU_049224_0_0_1"/>
<feature type="compositionally biased region" description="Polar residues" evidence="1">
    <location>
        <begin position="162"/>
        <end position="184"/>
    </location>
</feature>
<organism evidence="2 3">
    <name type="scientific">Kazachstania africana (strain ATCC 22294 / BCRC 22015 / CBS 2517 / CECT 1963 / NBRC 1671 / NRRL Y-8276)</name>
    <name type="common">Yeast</name>
    <name type="synonym">Kluyveromyces africanus</name>
    <dbReference type="NCBI Taxonomy" id="1071382"/>
    <lineage>
        <taxon>Eukaryota</taxon>
        <taxon>Fungi</taxon>
        <taxon>Dikarya</taxon>
        <taxon>Ascomycota</taxon>
        <taxon>Saccharomycotina</taxon>
        <taxon>Saccharomycetes</taxon>
        <taxon>Saccharomycetales</taxon>
        <taxon>Saccharomycetaceae</taxon>
        <taxon>Kazachstania</taxon>
    </lineage>
</organism>
<keyword evidence="3" id="KW-1185">Reference proteome</keyword>
<dbReference type="RefSeq" id="XP_003959016.1">
    <property type="nucleotide sequence ID" value="XM_003958967.1"/>
</dbReference>
<dbReference type="GO" id="GO:0051123">
    <property type="term" value="P:RNA polymerase II preinitiation complex assembly"/>
    <property type="evidence" value="ECO:0007669"/>
    <property type="project" value="EnsemblFungi"/>
</dbReference>
<dbReference type="STRING" id="1071382.H2AZT1"/>
<gene>
    <name evidence="2" type="primary">KAFR0I01000</name>
    <name evidence="2" type="ORF">KAFR_0I01000</name>
</gene>
<feature type="compositionally biased region" description="Low complexity" evidence="1">
    <location>
        <begin position="199"/>
        <end position="222"/>
    </location>
</feature>
<dbReference type="InParanoid" id="H2AZT1"/>
<dbReference type="EMBL" id="HE650829">
    <property type="protein sequence ID" value="CCF59881.1"/>
    <property type="molecule type" value="Genomic_DNA"/>
</dbReference>
<feature type="compositionally biased region" description="Low complexity" evidence="1">
    <location>
        <begin position="135"/>
        <end position="160"/>
    </location>
</feature>
<dbReference type="GO" id="GO:0060261">
    <property type="term" value="P:positive regulation of transcription initiation by RNA polymerase II"/>
    <property type="evidence" value="ECO:0007669"/>
    <property type="project" value="EnsemblFungi"/>
</dbReference>
<reference evidence="2 3" key="1">
    <citation type="journal article" date="2011" name="Proc. Natl. Acad. Sci. U.S.A.">
        <title>Evolutionary erosion of yeast sex chromosomes by mating-type switching accidents.</title>
        <authorList>
            <person name="Gordon J.L."/>
            <person name="Armisen D."/>
            <person name="Proux-Wera E."/>
            <person name="Oheigeartaigh S.S."/>
            <person name="Byrne K.P."/>
            <person name="Wolfe K.H."/>
        </authorList>
    </citation>
    <scope>NUCLEOTIDE SEQUENCE [LARGE SCALE GENOMIC DNA]</scope>
    <source>
        <strain evidence="3">ATCC 22294 / BCRC 22015 / CBS 2517 / CECT 1963 / NBRC 1671 / NRRL Y-8276</strain>
    </source>
</reference>